<dbReference type="Gene3D" id="3.40.1760.10">
    <property type="entry name" value="YfbM-like super family"/>
    <property type="match status" value="1"/>
</dbReference>
<proteinExistence type="predicted"/>
<dbReference type="InterPro" id="IPR015068">
    <property type="entry name" value="DUF1877"/>
</dbReference>
<keyword evidence="2" id="KW-1185">Reference proteome</keyword>
<name>A0A918HFC7_9ACTN</name>
<gene>
    <name evidence="1" type="ORF">GCM10010226_37880</name>
</gene>
<protein>
    <submittedName>
        <fullName evidence="1">Uncharacterized protein</fullName>
    </submittedName>
</protein>
<accession>A0A918HFC7</accession>
<dbReference type="AlphaFoldDB" id="A0A918HFC7"/>
<organism evidence="1 2">
    <name type="scientific">Streptomyces phaeofaciens</name>
    <dbReference type="NCBI Taxonomy" id="68254"/>
    <lineage>
        <taxon>Bacteria</taxon>
        <taxon>Bacillati</taxon>
        <taxon>Actinomycetota</taxon>
        <taxon>Actinomycetes</taxon>
        <taxon>Kitasatosporales</taxon>
        <taxon>Streptomycetaceae</taxon>
        <taxon>Streptomyces</taxon>
    </lineage>
</organism>
<reference evidence="1" key="2">
    <citation type="submission" date="2020-09" db="EMBL/GenBank/DDBJ databases">
        <authorList>
            <person name="Sun Q."/>
            <person name="Ohkuma M."/>
        </authorList>
    </citation>
    <scope>NUCLEOTIDE SEQUENCE</scope>
    <source>
        <strain evidence="1">JCM 4125</strain>
    </source>
</reference>
<sequence length="139" mass="15158">MSMWLNLAKTDPARLREARENPELIDALFSDDDDNEEAATLHGEDYRTLAEVAEGRAAAEEGSADWTSAYPWLARATGHGCETVDEYDVGYGPAFLLTPDEVRQVADGLEREGWAPFLELGPYYAEAATEGKGMIGGIS</sequence>
<evidence type="ECO:0000313" key="1">
    <source>
        <dbReference type="EMBL" id="GGT57008.1"/>
    </source>
</evidence>
<dbReference type="Pfam" id="PF08974">
    <property type="entry name" value="DUF1877"/>
    <property type="match status" value="1"/>
</dbReference>
<dbReference type="InterPro" id="IPR035944">
    <property type="entry name" value="YfbM-like_sf"/>
</dbReference>
<dbReference type="EMBL" id="BMSA01000010">
    <property type="protein sequence ID" value="GGT57008.1"/>
    <property type="molecule type" value="Genomic_DNA"/>
</dbReference>
<reference evidence="1" key="1">
    <citation type="journal article" date="2014" name="Int. J. Syst. Evol. Microbiol.">
        <title>Complete genome sequence of Corynebacterium casei LMG S-19264T (=DSM 44701T), isolated from a smear-ripened cheese.</title>
        <authorList>
            <consortium name="US DOE Joint Genome Institute (JGI-PGF)"/>
            <person name="Walter F."/>
            <person name="Albersmeier A."/>
            <person name="Kalinowski J."/>
            <person name="Ruckert C."/>
        </authorList>
    </citation>
    <scope>NUCLEOTIDE SEQUENCE</scope>
    <source>
        <strain evidence="1">JCM 4125</strain>
    </source>
</reference>
<evidence type="ECO:0000313" key="2">
    <source>
        <dbReference type="Proteomes" id="UP000646776"/>
    </source>
</evidence>
<dbReference type="Proteomes" id="UP000646776">
    <property type="component" value="Unassembled WGS sequence"/>
</dbReference>
<comment type="caution">
    <text evidence="1">The sequence shown here is derived from an EMBL/GenBank/DDBJ whole genome shotgun (WGS) entry which is preliminary data.</text>
</comment>
<dbReference type="RefSeq" id="WP_189712467.1">
    <property type="nucleotide sequence ID" value="NZ_BMSA01000010.1"/>
</dbReference>